<dbReference type="InterPro" id="IPR015424">
    <property type="entry name" value="PyrdxlP-dep_Trfase"/>
</dbReference>
<feature type="active site" description="Proton acceptor" evidence="2">
    <location>
        <position position="196"/>
    </location>
</feature>
<dbReference type="Proteomes" id="UP001140293">
    <property type="component" value="Unassembled WGS sequence"/>
</dbReference>
<sequence>MTLVLSGSARGAVGATERIPIAGPWVSDVELRYVAEAAENDWYGNAGQSVTQFETEFARYLGVDYAAAVPHGTSGLHLAMLALGIGPGDEVIVPESTWVASAAPIVYVGATPVFADVDPETWCLSAESLAERIGPNTKAIVTVDLYGGVPDMRAIRSVAGNLPIIEDAAQAIGARWIDEPAGRLGDIGIFSFHGTKTMTTGEGGMVVTSRPDLSDRVARLRDHGRSPANFRFFVTDEIGFKYRMGSLAAAFGRAQLTRIDELVAKKKQIFRWYEARLKDVPGIRLNTEPTDVTNTFWMVTAVVEPSYELATGQMIERLDSVGIDTRPFLPPLSSLHAFDAVGTRGVGASSNPVAYDLAGRALNLPSALMLDETHVDRVCSEFRSLLLTHRGHR</sequence>
<evidence type="ECO:0000256" key="4">
    <source>
        <dbReference type="RuleBase" id="RU004508"/>
    </source>
</evidence>
<comment type="caution">
    <text evidence="5">The sequence shown here is derived from an EMBL/GenBank/DDBJ whole genome shotgun (WGS) entry which is preliminary data.</text>
</comment>
<feature type="modified residue" description="N6-(pyridoxal phosphate)lysine" evidence="3">
    <location>
        <position position="196"/>
    </location>
</feature>
<dbReference type="Gene3D" id="3.90.1150.10">
    <property type="entry name" value="Aspartate Aminotransferase, domain 1"/>
    <property type="match status" value="1"/>
</dbReference>
<dbReference type="PANTHER" id="PTHR30244">
    <property type="entry name" value="TRANSAMINASE"/>
    <property type="match status" value="1"/>
</dbReference>
<dbReference type="RefSeq" id="WP_264014126.1">
    <property type="nucleotide sequence ID" value="NZ_JACKSJ010000148.1"/>
</dbReference>
<dbReference type="EMBL" id="JACKSJ010000148">
    <property type="protein sequence ID" value="MCV7171934.1"/>
    <property type="molecule type" value="Genomic_DNA"/>
</dbReference>
<dbReference type="GO" id="GO:0000271">
    <property type="term" value="P:polysaccharide biosynthetic process"/>
    <property type="evidence" value="ECO:0007669"/>
    <property type="project" value="TreeGrafter"/>
</dbReference>
<dbReference type="Pfam" id="PF01041">
    <property type="entry name" value="DegT_DnrJ_EryC1"/>
    <property type="match status" value="1"/>
</dbReference>
<dbReference type="AlphaFoldDB" id="A0A9X2YRI7"/>
<evidence type="ECO:0000256" key="1">
    <source>
        <dbReference type="ARBA" id="ARBA00001933"/>
    </source>
</evidence>
<evidence type="ECO:0000256" key="3">
    <source>
        <dbReference type="PIRSR" id="PIRSR000390-2"/>
    </source>
</evidence>
<comment type="similarity">
    <text evidence="4">Belongs to the DegT/DnrJ/EryC1 family.</text>
</comment>
<proteinExistence type="inferred from homology"/>
<accession>A0A9X2YRI7</accession>
<evidence type="ECO:0000313" key="5">
    <source>
        <dbReference type="EMBL" id="MCV7171934.1"/>
    </source>
</evidence>
<gene>
    <name evidence="5" type="ORF">H7I41_18625</name>
</gene>
<name>A0A9X2YRI7_9MYCO</name>
<dbReference type="InterPro" id="IPR015422">
    <property type="entry name" value="PyrdxlP-dep_Trfase_small"/>
</dbReference>
<keyword evidence="5" id="KW-0808">Transferase</keyword>
<protein>
    <submittedName>
        <fullName evidence="5">DegT/DnrJ/EryC1/StrS family aminotransferase</fullName>
    </submittedName>
</protein>
<comment type="cofactor">
    <cofactor evidence="1">
        <name>pyridoxal 5'-phosphate</name>
        <dbReference type="ChEBI" id="CHEBI:597326"/>
    </cofactor>
</comment>
<evidence type="ECO:0000256" key="2">
    <source>
        <dbReference type="PIRSR" id="PIRSR000390-1"/>
    </source>
</evidence>
<organism evidence="5 6">
    <name type="scientific">[Mycobacterium] manitobense</name>
    <dbReference type="NCBI Taxonomy" id="190147"/>
    <lineage>
        <taxon>Bacteria</taxon>
        <taxon>Bacillati</taxon>
        <taxon>Actinomycetota</taxon>
        <taxon>Actinomycetes</taxon>
        <taxon>Mycobacteriales</taxon>
        <taxon>Mycobacteriaceae</taxon>
        <taxon>Mycolicibacterium</taxon>
    </lineage>
</organism>
<dbReference type="PIRSF" id="PIRSF000390">
    <property type="entry name" value="PLP_StrS"/>
    <property type="match status" value="1"/>
</dbReference>
<dbReference type="GO" id="GO:0030170">
    <property type="term" value="F:pyridoxal phosphate binding"/>
    <property type="evidence" value="ECO:0007669"/>
    <property type="project" value="TreeGrafter"/>
</dbReference>
<dbReference type="InterPro" id="IPR000653">
    <property type="entry name" value="DegT/StrS_aminotransferase"/>
</dbReference>
<evidence type="ECO:0000313" key="6">
    <source>
        <dbReference type="Proteomes" id="UP001140293"/>
    </source>
</evidence>
<dbReference type="Gene3D" id="3.40.640.10">
    <property type="entry name" value="Type I PLP-dependent aspartate aminotransferase-like (Major domain)"/>
    <property type="match status" value="1"/>
</dbReference>
<keyword evidence="3 4" id="KW-0663">Pyridoxal phosphate</keyword>
<reference evidence="5" key="2">
    <citation type="journal article" date="2022" name="BMC Genomics">
        <title>Comparative genome analysis of mycobacteria focusing on tRNA and non-coding RNA.</title>
        <authorList>
            <person name="Behra P.R.K."/>
            <person name="Pettersson B.M.F."/>
            <person name="Ramesh M."/>
            <person name="Das S."/>
            <person name="Dasgupta S."/>
            <person name="Kirsebom L.A."/>
        </authorList>
    </citation>
    <scope>NUCLEOTIDE SEQUENCE</scope>
    <source>
        <strain evidence="5">DSM 44615</strain>
    </source>
</reference>
<dbReference type="InterPro" id="IPR015421">
    <property type="entry name" value="PyrdxlP-dep_Trfase_major"/>
</dbReference>
<dbReference type="GO" id="GO:0008483">
    <property type="term" value="F:transaminase activity"/>
    <property type="evidence" value="ECO:0007669"/>
    <property type="project" value="UniProtKB-KW"/>
</dbReference>
<reference evidence="5" key="1">
    <citation type="submission" date="2020-07" db="EMBL/GenBank/DDBJ databases">
        <authorList>
            <person name="Pettersson B.M.F."/>
            <person name="Behra P.R.K."/>
            <person name="Ramesh M."/>
            <person name="Das S."/>
            <person name="Dasgupta S."/>
            <person name="Kirsebom L.A."/>
        </authorList>
    </citation>
    <scope>NUCLEOTIDE SEQUENCE</scope>
    <source>
        <strain evidence="5">DSM 44615</strain>
    </source>
</reference>
<dbReference type="PANTHER" id="PTHR30244:SF34">
    <property type="entry name" value="DTDP-4-AMINO-4,6-DIDEOXYGALACTOSE TRANSAMINASE"/>
    <property type="match status" value="1"/>
</dbReference>
<keyword evidence="6" id="KW-1185">Reference proteome</keyword>
<dbReference type="SUPFAM" id="SSF53383">
    <property type="entry name" value="PLP-dependent transferases"/>
    <property type="match status" value="1"/>
</dbReference>
<dbReference type="CDD" id="cd00616">
    <property type="entry name" value="AHBA_syn"/>
    <property type="match status" value="1"/>
</dbReference>
<keyword evidence="5" id="KW-0032">Aminotransferase</keyword>